<organism evidence="14 15">
    <name type="scientific">Sodalis glossinidius (strain morsitans)</name>
    <dbReference type="NCBI Taxonomy" id="343509"/>
    <lineage>
        <taxon>Bacteria</taxon>
        <taxon>Pseudomonadati</taxon>
        <taxon>Pseudomonadota</taxon>
        <taxon>Gammaproteobacteria</taxon>
        <taxon>Enterobacterales</taxon>
        <taxon>Bruguierivoracaceae</taxon>
        <taxon>Sodalis</taxon>
    </lineage>
</organism>
<comment type="subcellular location">
    <subcellularLocation>
        <location evidence="12">Cell inner membrane</location>
        <topology evidence="12">Multi-pass membrane protein</topology>
    </subcellularLocation>
    <subcellularLocation>
        <location evidence="1">Cell membrane</location>
        <topology evidence="1">Multi-pass membrane protein</topology>
    </subcellularLocation>
</comment>
<dbReference type="RefSeq" id="WP_011411787.1">
    <property type="nucleotide sequence ID" value="NC_007712.1"/>
</dbReference>
<accession>A0A193QLJ5</accession>
<evidence type="ECO:0000256" key="9">
    <source>
        <dbReference type="ARBA" id="ARBA00022989"/>
    </source>
</evidence>
<dbReference type="NCBIfam" id="NF011625">
    <property type="entry name" value="PRK15051.1"/>
    <property type="match status" value="1"/>
</dbReference>
<feature type="transmembrane region" description="Helical" evidence="12">
    <location>
        <begin position="39"/>
        <end position="58"/>
    </location>
</feature>
<comment type="function">
    <text evidence="12">Translocates 4-amino-4-deoxy-L-arabinose-phosphoundecaprenol (alpha-L-Ara4N-phosphoundecaprenol) from the cytoplasmic to the periplasmic side of the inner membrane.</text>
</comment>
<dbReference type="InterPro" id="IPR037185">
    <property type="entry name" value="EmrE-like"/>
</dbReference>
<dbReference type="Gene3D" id="1.10.3730.20">
    <property type="match status" value="1"/>
</dbReference>
<evidence type="ECO:0000256" key="12">
    <source>
        <dbReference type="HAMAP-Rule" id="MF_01869"/>
    </source>
</evidence>
<keyword evidence="3 12" id="KW-1003">Cell membrane</keyword>
<evidence type="ECO:0000256" key="1">
    <source>
        <dbReference type="ARBA" id="ARBA00004651"/>
    </source>
</evidence>
<feature type="transmembrane region" description="Helical" evidence="12">
    <location>
        <begin position="91"/>
        <end position="109"/>
    </location>
</feature>
<keyword evidence="5 12" id="KW-0997">Cell inner membrane</keyword>
<keyword evidence="7 12" id="KW-0812">Transmembrane</keyword>
<keyword evidence="11 12" id="KW-0472">Membrane</keyword>
<evidence type="ECO:0000256" key="3">
    <source>
        <dbReference type="ARBA" id="ARBA00022475"/>
    </source>
</evidence>
<dbReference type="Pfam" id="PF00892">
    <property type="entry name" value="EamA"/>
    <property type="match status" value="1"/>
</dbReference>
<dbReference type="GO" id="GO:0005886">
    <property type="term" value="C:plasma membrane"/>
    <property type="evidence" value="ECO:0007669"/>
    <property type="project" value="UniProtKB-SubCell"/>
</dbReference>
<dbReference type="PANTHER" id="PTHR30561:SF23">
    <property type="entry name" value="4-AMINO-4-DEOXY-L-ARABINOSE-PHOSPHOUNDECAPRENOL FLIPPASE SUBUNIT ARNE-RELATED"/>
    <property type="match status" value="1"/>
</dbReference>
<comment type="subunit">
    <text evidence="12">Heterodimer of ArnE and ArnF.</text>
</comment>
<sequence length="111" mass="12190">MMYLLIFLVSLLSCAGQLCQKHAAGASSGAGELRHRVRWLAISLLLLGGAMLVWLWVLQRVPVGIAYPMFSLNFVLVTLAARWLWREPVSLRHGCGLLLIVAGVMCMGVNL</sequence>
<dbReference type="GO" id="GO:0009103">
    <property type="term" value="P:lipopolysaccharide biosynthetic process"/>
    <property type="evidence" value="ECO:0007669"/>
    <property type="project" value="UniProtKB-UniRule"/>
</dbReference>
<keyword evidence="9 12" id="KW-1133">Transmembrane helix</keyword>
<evidence type="ECO:0000256" key="10">
    <source>
        <dbReference type="ARBA" id="ARBA00023098"/>
    </source>
</evidence>
<dbReference type="KEGG" id="sgl:SG1840"/>
<dbReference type="Proteomes" id="UP000245838">
    <property type="component" value="Chromosome sggmmb4_Chromosome"/>
</dbReference>
<dbReference type="SMR" id="A0A193QLJ5"/>
<dbReference type="GO" id="GO:0009245">
    <property type="term" value="P:lipid A biosynthetic process"/>
    <property type="evidence" value="ECO:0007669"/>
    <property type="project" value="UniProtKB-UniRule"/>
</dbReference>
<dbReference type="EMBL" id="LN854557">
    <property type="protein sequence ID" value="CRL46046.1"/>
    <property type="molecule type" value="Genomic_DNA"/>
</dbReference>
<dbReference type="PANTHER" id="PTHR30561">
    <property type="entry name" value="SMR FAMILY PROTON-DEPENDENT DRUG EFFLUX TRANSPORTER SUGE"/>
    <property type="match status" value="1"/>
</dbReference>
<evidence type="ECO:0000313" key="14">
    <source>
        <dbReference type="EMBL" id="CRL46046.1"/>
    </source>
</evidence>
<name>A0A193QLJ5_SODGM</name>
<comment type="similarity">
    <text evidence="12">Belongs to the ArnE family.</text>
</comment>
<evidence type="ECO:0000256" key="6">
    <source>
        <dbReference type="ARBA" id="ARBA00022556"/>
    </source>
</evidence>
<dbReference type="InterPro" id="IPR000390">
    <property type="entry name" value="Small_drug/metabolite_transptr"/>
</dbReference>
<evidence type="ECO:0000256" key="8">
    <source>
        <dbReference type="ARBA" id="ARBA00022985"/>
    </source>
</evidence>
<evidence type="ECO:0000256" key="7">
    <source>
        <dbReference type="ARBA" id="ARBA00022692"/>
    </source>
</evidence>
<dbReference type="HAMAP" id="MF_01869">
    <property type="entry name" value="Flippase_ArnE"/>
    <property type="match status" value="1"/>
</dbReference>
<dbReference type="GO" id="GO:1901505">
    <property type="term" value="F:carbohydrate derivative transmembrane transporter activity"/>
    <property type="evidence" value="ECO:0007669"/>
    <property type="project" value="InterPro"/>
</dbReference>
<dbReference type="InterPro" id="IPR022883">
    <property type="entry name" value="Flippase_ArnE"/>
</dbReference>
<feature type="domain" description="EamA" evidence="13">
    <location>
        <begin position="33"/>
        <end position="107"/>
    </location>
</feature>
<dbReference type="UniPathway" id="UPA00030"/>
<evidence type="ECO:0000313" key="15">
    <source>
        <dbReference type="Proteomes" id="UP000245838"/>
    </source>
</evidence>
<keyword evidence="4 12" id="KW-0444">Lipid biosynthesis</keyword>
<evidence type="ECO:0000259" key="13">
    <source>
        <dbReference type="Pfam" id="PF00892"/>
    </source>
</evidence>
<reference evidence="14 15" key="1">
    <citation type="submission" date="2015-05" db="EMBL/GenBank/DDBJ databases">
        <authorList>
            <person name="Goodhead I."/>
        </authorList>
    </citation>
    <scope>NUCLEOTIDE SEQUENCE [LARGE SCALE GENOMIC DNA]</scope>
    <source>
        <strain evidence="15">morsitans</strain>
    </source>
</reference>
<dbReference type="FunFam" id="1.10.3730.20:FF:000002">
    <property type="entry name" value="Probable 4-amino-4-deoxy-L-arabinose-phosphoundecaprenol flippase subunit ArnE"/>
    <property type="match status" value="1"/>
</dbReference>
<dbReference type="AlphaFoldDB" id="A0A193QLJ5"/>
<comment type="pathway">
    <text evidence="12">Bacterial outer membrane biogenesis; lipopolysaccharide biosynthesis.</text>
</comment>
<keyword evidence="10 12" id="KW-0443">Lipid metabolism</keyword>
<evidence type="ECO:0000256" key="4">
    <source>
        <dbReference type="ARBA" id="ARBA00022516"/>
    </source>
</evidence>
<keyword evidence="6 12" id="KW-0441">Lipid A biosynthesis</keyword>
<feature type="transmembrane region" description="Helical" evidence="12">
    <location>
        <begin position="65"/>
        <end position="85"/>
    </location>
</feature>
<keyword evidence="8 12" id="KW-0448">Lipopolysaccharide biosynthesis</keyword>
<evidence type="ECO:0000256" key="11">
    <source>
        <dbReference type="ARBA" id="ARBA00023136"/>
    </source>
</evidence>
<dbReference type="OrthoDB" id="6058674at2"/>
<dbReference type="SUPFAM" id="SSF103481">
    <property type="entry name" value="Multidrug resistance efflux transporter EmrE"/>
    <property type="match status" value="1"/>
</dbReference>
<evidence type="ECO:0000256" key="2">
    <source>
        <dbReference type="ARBA" id="ARBA00022448"/>
    </source>
</evidence>
<gene>
    <name evidence="12 14" type="primary">arnE</name>
    <name evidence="14" type="ORF">SGGMMB4_04287</name>
</gene>
<dbReference type="InterPro" id="IPR000620">
    <property type="entry name" value="EamA_dom"/>
</dbReference>
<protein>
    <recommendedName>
        <fullName evidence="12">Probable 4-amino-4-deoxy-L-arabinose-phosphoundecaprenol flippase subunit ArnE</fullName>
        <shortName evidence="12">L-Ara4N-phosphoundecaprenol flippase subunit ArnE</shortName>
    </recommendedName>
    <alternativeName>
        <fullName evidence="12">Undecaprenyl phosphate-aminoarabinose flippase subunit ArnE</fullName>
    </alternativeName>
</protein>
<evidence type="ECO:0000256" key="5">
    <source>
        <dbReference type="ARBA" id="ARBA00022519"/>
    </source>
</evidence>
<proteinExistence type="inferred from homology"/>
<keyword evidence="2 12" id="KW-0813">Transport</keyword>